<proteinExistence type="predicted"/>
<feature type="transmembrane region" description="Helical" evidence="1">
    <location>
        <begin position="240"/>
        <end position="262"/>
    </location>
</feature>
<gene>
    <name evidence="2" type="ORF">J7I42_23525</name>
</gene>
<evidence type="ECO:0000313" key="2">
    <source>
        <dbReference type="EMBL" id="MBO9203281.1"/>
    </source>
</evidence>
<dbReference type="Proteomes" id="UP000677244">
    <property type="component" value="Unassembled WGS sequence"/>
</dbReference>
<dbReference type="RefSeq" id="WP_209141337.1">
    <property type="nucleotide sequence ID" value="NZ_JAGHKO010000006.1"/>
</dbReference>
<feature type="transmembrane region" description="Helical" evidence="1">
    <location>
        <begin position="206"/>
        <end position="228"/>
    </location>
</feature>
<protein>
    <submittedName>
        <fullName evidence="2">Uncharacterized protein</fullName>
    </submittedName>
</protein>
<reference evidence="2 3" key="1">
    <citation type="submission" date="2021-03" db="EMBL/GenBank/DDBJ databases">
        <title>Assistant Professor.</title>
        <authorList>
            <person name="Huq M.A."/>
        </authorList>
    </citation>
    <scope>NUCLEOTIDE SEQUENCE [LARGE SCALE GENOMIC DNA]</scope>
    <source>
        <strain evidence="2 3">MAH-29</strain>
    </source>
</reference>
<keyword evidence="1" id="KW-1133">Transmembrane helix</keyword>
<evidence type="ECO:0000313" key="3">
    <source>
        <dbReference type="Proteomes" id="UP000677244"/>
    </source>
</evidence>
<keyword evidence="1" id="KW-0812">Transmembrane</keyword>
<dbReference type="EMBL" id="JAGHKO010000006">
    <property type="protein sequence ID" value="MBO9203281.1"/>
    <property type="molecule type" value="Genomic_DNA"/>
</dbReference>
<accession>A0ABS3YZC7</accession>
<feature type="transmembrane region" description="Helical" evidence="1">
    <location>
        <begin position="268"/>
        <end position="288"/>
    </location>
</feature>
<evidence type="ECO:0000256" key="1">
    <source>
        <dbReference type="SAM" id="Phobius"/>
    </source>
</evidence>
<name>A0ABS3YZC7_9BACT</name>
<organism evidence="2 3">
    <name type="scientific">Niastella soli</name>
    <dbReference type="NCBI Taxonomy" id="2821487"/>
    <lineage>
        <taxon>Bacteria</taxon>
        <taxon>Pseudomonadati</taxon>
        <taxon>Bacteroidota</taxon>
        <taxon>Chitinophagia</taxon>
        <taxon>Chitinophagales</taxon>
        <taxon>Chitinophagaceae</taxon>
        <taxon>Niastella</taxon>
    </lineage>
</organism>
<keyword evidence="3" id="KW-1185">Reference proteome</keyword>
<sequence length="307" mass="35897">MKTKLTAVTTGILLCGWFIGFTTYKFKDLTGYWQYSPFSGWQWANNAMYAYRYVNISERKPVPPRYAALDKMICQYFDSTRDTKKFPVESAMASTFYMWSAGMPLMKYRDSLFKNDTSASELKKWASMGPLYNDYGVYIIKQYPLHFARYFLWPNANKYYAPPIEFLETYNSGQNTVTKQAKNWFAYKSTKVKTRFKDKYVTVLNFYPILSGIINLVMLILLLYYFTLKGWKHNPKFNKIILLSATLWLLNAGFTIGASSPALRFQSFPILTTTISTLLLIDWLWAVAMKDRKYNITQTNLTNELFI</sequence>
<keyword evidence="1" id="KW-0472">Membrane</keyword>
<comment type="caution">
    <text evidence="2">The sequence shown here is derived from an EMBL/GenBank/DDBJ whole genome shotgun (WGS) entry which is preliminary data.</text>
</comment>